<evidence type="ECO:0000313" key="2">
    <source>
        <dbReference type="Proteomes" id="UP000286415"/>
    </source>
</evidence>
<reference evidence="1 2" key="2">
    <citation type="journal article" date="2021" name="Genomics">
        <title>High-quality reference genome for Clonorchis sinensis.</title>
        <authorList>
            <person name="Young N.D."/>
            <person name="Stroehlein A.J."/>
            <person name="Kinkar L."/>
            <person name="Wang T."/>
            <person name="Sohn W.M."/>
            <person name="Chang B.C.H."/>
            <person name="Kaur P."/>
            <person name="Weisz D."/>
            <person name="Dudchenko O."/>
            <person name="Aiden E.L."/>
            <person name="Korhonen P.K."/>
            <person name="Gasser R.B."/>
        </authorList>
    </citation>
    <scope>NUCLEOTIDE SEQUENCE [LARGE SCALE GENOMIC DNA]</scope>
    <source>
        <strain evidence="1">Cs-k2</strain>
    </source>
</reference>
<dbReference type="InParanoid" id="A0A3R7F492"/>
<protein>
    <submittedName>
        <fullName evidence="1">Uncharacterized protein</fullName>
    </submittedName>
</protein>
<reference evidence="1 2" key="1">
    <citation type="journal article" date="2018" name="Biotechnol. Adv.">
        <title>Improved genomic resources and new bioinformatic workflow for the carcinogenic parasite Clonorchis sinensis: Biotechnological implications.</title>
        <authorList>
            <person name="Wang D."/>
            <person name="Korhonen P.K."/>
            <person name="Gasser R.B."/>
            <person name="Young N.D."/>
        </authorList>
    </citation>
    <scope>NUCLEOTIDE SEQUENCE [LARGE SCALE GENOMIC DNA]</scope>
    <source>
        <strain evidence="1">Cs-k2</strain>
    </source>
</reference>
<sequence length="150" mass="17321">MHISSPLYYCFNVDLIDVRDKLLRYKKNYMTFVPQIKFAICLRCFFTGKKIRCPGCPCYTITHHNIFTLHWPDGPWFEPNLSILSALALTSATWQYLSPCASFGRHGSYTSKSSKSLSSNLTFVRAFNRKFNQLVEEPLDLFVLSEIFAS</sequence>
<dbReference type="Proteomes" id="UP000286415">
    <property type="component" value="Unassembled WGS sequence"/>
</dbReference>
<proteinExistence type="predicted"/>
<organism evidence="1 2">
    <name type="scientific">Clonorchis sinensis</name>
    <name type="common">Chinese liver fluke</name>
    <dbReference type="NCBI Taxonomy" id="79923"/>
    <lineage>
        <taxon>Eukaryota</taxon>
        <taxon>Metazoa</taxon>
        <taxon>Spiralia</taxon>
        <taxon>Lophotrochozoa</taxon>
        <taxon>Platyhelminthes</taxon>
        <taxon>Trematoda</taxon>
        <taxon>Digenea</taxon>
        <taxon>Opisthorchiida</taxon>
        <taxon>Opisthorchiata</taxon>
        <taxon>Opisthorchiidae</taxon>
        <taxon>Clonorchis</taxon>
    </lineage>
</organism>
<comment type="caution">
    <text evidence="1">The sequence shown here is derived from an EMBL/GenBank/DDBJ whole genome shotgun (WGS) entry which is preliminary data.</text>
</comment>
<keyword evidence="2" id="KW-1185">Reference proteome</keyword>
<dbReference type="EMBL" id="NIRI02000042">
    <property type="protein sequence ID" value="KAG5448544.1"/>
    <property type="molecule type" value="Genomic_DNA"/>
</dbReference>
<accession>A0A3R7F492</accession>
<evidence type="ECO:0000313" key="1">
    <source>
        <dbReference type="EMBL" id="KAG5448544.1"/>
    </source>
</evidence>
<name>A0A3R7F492_CLOSI</name>
<dbReference type="AlphaFoldDB" id="A0A3R7F492"/>
<gene>
    <name evidence="1" type="ORF">CSKR_101979</name>
</gene>